<name>A0A7S0QLI4_9CRYP</name>
<dbReference type="EMBL" id="HBEZ01026568">
    <property type="protein sequence ID" value="CAD8637014.1"/>
    <property type="molecule type" value="Transcribed_RNA"/>
</dbReference>
<proteinExistence type="predicted"/>
<protein>
    <submittedName>
        <fullName evidence="2">Uncharacterized protein</fullName>
    </submittedName>
</protein>
<accession>A0A7S0QLI4</accession>
<organism evidence="2">
    <name type="scientific">Cryptomonas curvata</name>
    <dbReference type="NCBI Taxonomy" id="233186"/>
    <lineage>
        <taxon>Eukaryota</taxon>
        <taxon>Cryptophyceae</taxon>
        <taxon>Cryptomonadales</taxon>
        <taxon>Cryptomonadaceae</taxon>
        <taxon>Cryptomonas</taxon>
    </lineage>
</organism>
<evidence type="ECO:0000256" key="1">
    <source>
        <dbReference type="SAM" id="MobiDB-lite"/>
    </source>
</evidence>
<feature type="compositionally biased region" description="Polar residues" evidence="1">
    <location>
        <begin position="66"/>
        <end position="79"/>
    </location>
</feature>
<reference evidence="2" key="1">
    <citation type="submission" date="2021-01" db="EMBL/GenBank/DDBJ databases">
        <authorList>
            <person name="Corre E."/>
            <person name="Pelletier E."/>
            <person name="Niang G."/>
            <person name="Scheremetjew M."/>
            <person name="Finn R."/>
            <person name="Kale V."/>
            <person name="Holt S."/>
            <person name="Cochrane G."/>
            <person name="Meng A."/>
            <person name="Brown T."/>
            <person name="Cohen L."/>
        </authorList>
    </citation>
    <scope>NUCLEOTIDE SEQUENCE</scope>
    <source>
        <strain evidence="2">CCAP979/52</strain>
    </source>
</reference>
<sequence length="122" mass="14072">MTHWCEANQGSTAVHQICPGIDADGIDRIKRSMSVISGAMRSPEQVTLERLPPPAKFTRNDKRKSSAPQSNQTHTHTQAMNITIQEVYRKHRQYVKRLITEYDIMIADLNSESLWQNYELLF</sequence>
<evidence type="ECO:0000313" key="2">
    <source>
        <dbReference type="EMBL" id="CAD8637014.1"/>
    </source>
</evidence>
<feature type="region of interest" description="Disordered" evidence="1">
    <location>
        <begin position="42"/>
        <end position="79"/>
    </location>
</feature>
<dbReference type="AlphaFoldDB" id="A0A7S0QLI4"/>
<gene>
    <name evidence="2" type="ORF">CCUR1050_LOCUS14698</name>
</gene>